<dbReference type="EC" id="2.4.-.-" evidence="2"/>
<dbReference type="PANTHER" id="PTHR45947">
    <property type="entry name" value="SULFOQUINOVOSYL TRANSFERASE SQD2"/>
    <property type="match status" value="1"/>
</dbReference>
<protein>
    <submittedName>
        <fullName evidence="2">Glycosyltransferase</fullName>
        <ecNumber evidence="2">2.4.-.-</ecNumber>
    </submittedName>
</protein>
<dbReference type="EMBL" id="JBHLWM010000008">
    <property type="protein sequence ID" value="MFC0242370.1"/>
    <property type="molecule type" value="Genomic_DNA"/>
</dbReference>
<keyword evidence="2" id="KW-0328">Glycosyltransferase</keyword>
<reference evidence="2 3" key="1">
    <citation type="submission" date="2024-09" db="EMBL/GenBank/DDBJ databases">
        <authorList>
            <person name="Sun Q."/>
            <person name="Mori K."/>
        </authorList>
    </citation>
    <scope>NUCLEOTIDE SEQUENCE [LARGE SCALE GENOMIC DNA]</scope>
    <source>
        <strain evidence="2 3">KCTC 23279</strain>
    </source>
</reference>
<proteinExistence type="predicted"/>
<dbReference type="GO" id="GO:0016757">
    <property type="term" value="F:glycosyltransferase activity"/>
    <property type="evidence" value="ECO:0007669"/>
    <property type="project" value="UniProtKB-KW"/>
</dbReference>
<dbReference type="RefSeq" id="WP_378390285.1">
    <property type="nucleotide sequence ID" value="NZ_JBHLWM010000008.1"/>
</dbReference>
<dbReference type="Proteomes" id="UP001589775">
    <property type="component" value="Unassembled WGS sequence"/>
</dbReference>
<dbReference type="PANTHER" id="PTHR45947:SF3">
    <property type="entry name" value="SULFOQUINOVOSYL TRANSFERASE SQD2"/>
    <property type="match status" value="1"/>
</dbReference>
<dbReference type="SUPFAM" id="SSF53756">
    <property type="entry name" value="UDP-Glycosyltransferase/glycogen phosphorylase"/>
    <property type="match status" value="1"/>
</dbReference>
<feature type="domain" description="Glycosyltransferase subfamily 4-like N-terminal" evidence="1">
    <location>
        <begin position="33"/>
        <end position="177"/>
    </location>
</feature>
<keyword evidence="2" id="KW-0808">Transferase</keyword>
<name>A0ABV6EWA4_9BRAD</name>
<sequence length="393" mass="43802">MANTDTSSRPHRVCFVCTHSLTLATLYKGLFPYLRSRGWEIDVIVGDREYRDFPVEHFGDLQPHIIPMRRLPSPVADLKGLAQFVAFFARHRYDVIHVSTPKASLLASIAVTLTFNGRVVFVYRRCVYELMSGLKREVYLSVDRLIARLSAVVVPISRQLQVFLRDAKVCASNKLLLIGSGSSNGLDTRRFRLTPENCAAGESLRHELGIPATAPVVLFVGRVCGEKGVDLLPPIFEQVRARYPDAHLVVAGPDDPRDRASAETERYFTQQRFVRRIGYVAKTEPYYALCTVFLFPSFFEGFGNVLLEAAGMERASVAFKVPGVEEAVADGVSGILVGKGDVEAAAAAVCGLLSDPERRRGFEQRARRRVESEFEQSRIWADIESMMLRLATA</sequence>
<evidence type="ECO:0000313" key="2">
    <source>
        <dbReference type="EMBL" id="MFC0242370.1"/>
    </source>
</evidence>
<evidence type="ECO:0000313" key="3">
    <source>
        <dbReference type="Proteomes" id="UP001589775"/>
    </source>
</evidence>
<organism evidence="2 3">
    <name type="scientific">Rhodopseudomonas telluris</name>
    <dbReference type="NCBI Taxonomy" id="644215"/>
    <lineage>
        <taxon>Bacteria</taxon>
        <taxon>Pseudomonadati</taxon>
        <taxon>Pseudomonadota</taxon>
        <taxon>Alphaproteobacteria</taxon>
        <taxon>Hyphomicrobiales</taxon>
        <taxon>Nitrobacteraceae</taxon>
        <taxon>Rhodopseudomonas</taxon>
    </lineage>
</organism>
<comment type="caution">
    <text evidence="2">The sequence shown here is derived from an EMBL/GenBank/DDBJ whole genome shotgun (WGS) entry which is preliminary data.</text>
</comment>
<evidence type="ECO:0000259" key="1">
    <source>
        <dbReference type="Pfam" id="PF13579"/>
    </source>
</evidence>
<dbReference type="Pfam" id="PF13692">
    <property type="entry name" value="Glyco_trans_1_4"/>
    <property type="match status" value="1"/>
</dbReference>
<dbReference type="InterPro" id="IPR050194">
    <property type="entry name" value="Glycosyltransferase_grp1"/>
</dbReference>
<dbReference type="Pfam" id="PF13579">
    <property type="entry name" value="Glyco_trans_4_4"/>
    <property type="match status" value="1"/>
</dbReference>
<accession>A0ABV6EWA4</accession>
<dbReference type="InterPro" id="IPR028098">
    <property type="entry name" value="Glyco_trans_4-like_N"/>
</dbReference>
<keyword evidence="3" id="KW-1185">Reference proteome</keyword>
<gene>
    <name evidence="2" type="ORF">ACFFJ6_17905</name>
</gene>
<dbReference type="Gene3D" id="3.40.50.2000">
    <property type="entry name" value="Glycogen Phosphorylase B"/>
    <property type="match status" value="2"/>
</dbReference>